<evidence type="ECO:0000256" key="4">
    <source>
        <dbReference type="ARBA" id="ARBA00022692"/>
    </source>
</evidence>
<dbReference type="Proteomes" id="UP001189429">
    <property type="component" value="Unassembled WGS sequence"/>
</dbReference>
<protein>
    <submittedName>
        <fullName evidence="9">Uncharacterized protein</fullName>
    </submittedName>
</protein>
<dbReference type="Pfam" id="PF02028">
    <property type="entry name" value="BCCT"/>
    <property type="match status" value="3"/>
</dbReference>
<evidence type="ECO:0000256" key="3">
    <source>
        <dbReference type="ARBA" id="ARBA00022475"/>
    </source>
</evidence>
<feature type="transmembrane region" description="Helical" evidence="8">
    <location>
        <begin position="427"/>
        <end position="449"/>
    </location>
</feature>
<feature type="transmembrane region" description="Helical" evidence="8">
    <location>
        <begin position="31"/>
        <end position="53"/>
    </location>
</feature>
<feature type="transmembrane region" description="Helical" evidence="8">
    <location>
        <begin position="76"/>
        <end position="97"/>
    </location>
</feature>
<keyword evidence="3" id="KW-1003">Cell membrane</keyword>
<sequence length="885" mass="98333">MAAMASICKYEEAPPETEAHMRKCWHFEMKGVVVINPLVFISSTIFLWVFVILCCVEPDYMKFAMDEVAWGWIPEVWTWFYIVSQDIWVIVLIWAMVQHGKLKLGKDDDEPEFSTATWFSMLFCCGVATGLFYYAVAEPMWHFKGWGSPRFLSTVKGYGNVDEDATHALMVSVFHWGVHGWIPYVVMGATLGIMTYRRGYPMTVRYAFYPLIGDNVYGWMGDAVDSLSIVTSIAGVCTSLGLGAMSINAGLQRLSWGTHHGENFAIPDEAKYSVPGCGGQGYSCDDGQESFGIQRNTTTMILIILIITCLSTVSVVMGLGSGIKFLSQCVFAMGTFLMLVVALNGETYLILDNIVQVTGYYLWYIVKIGFHCDAWERLGTKDMGLGGSGTSGNTWIIDWTIFYWGWWISWGPFVGTFIARISKGRTLRVFIMSTLFVPTLYSIVWFCVWGTEGIRMQRMADSAGLCTQAYAGGSAWADQYSLADKQNLNMGWTPSCVLDDAYHGGYGRCKRAKFTRYVDPSKDEKGKQCVKHTSWVDVPCGGGLDPTAINMTKYDGTECAKYMTEINELAADNYDQFPTTDQSDCFVPLQDGTVCLYNQATADILFDQISSYGPRGYSDMLCALTLIILTFYFVTSSDSGSFVVDILSSNGHPDPPVFQRVFWSFTEGATAIALLYSGNNHPSADAALKALQAASIITGLPYTFVMFWCSQSLVILCQEENGGLDPNRKAFSTFIFNMKNLVLHLKNTALPGVTMGRAVVHVGKWPFAGLGPGVTFGLWTGAFSLLYYTAIIFTICTAALYQWALIGCTFYIGFGTFVGLLRNHMRVKHFIEHGDIATDLLCGIFAPMFTLSQIEAQFTEPIENTKKNDDLAPQEESNEEQPAQI</sequence>
<feature type="region of interest" description="Disordered" evidence="7">
    <location>
        <begin position="865"/>
        <end position="885"/>
    </location>
</feature>
<dbReference type="PANTHER" id="PTHR30047:SF7">
    <property type="entry name" value="HIGH-AFFINITY CHOLINE TRANSPORT PROTEIN"/>
    <property type="match status" value="1"/>
</dbReference>
<keyword evidence="6 8" id="KW-0472">Membrane</keyword>
<evidence type="ECO:0000313" key="10">
    <source>
        <dbReference type="Proteomes" id="UP001189429"/>
    </source>
</evidence>
<comment type="subcellular location">
    <subcellularLocation>
        <location evidence="1">Cell membrane</location>
        <topology evidence="1">Multi-pass membrane protein</topology>
    </subcellularLocation>
</comment>
<evidence type="ECO:0000256" key="6">
    <source>
        <dbReference type="ARBA" id="ARBA00023136"/>
    </source>
</evidence>
<feature type="transmembrane region" description="Helical" evidence="8">
    <location>
        <begin position="401"/>
        <end position="421"/>
    </location>
</feature>
<accession>A0ABN9WK87</accession>
<proteinExistence type="predicted"/>
<feature type="transmembrane region" description="Helical" evidence="8">
    <location>
        <begin position="300"/>
        <end position="319"/>
    </location>
</feature>
<reference evidence="9" key="1">
    <citation type="submission" date="2023-10" db="EMBL/GenBank/DDBJ databases">
        <authorList>
            <person name="Chen Y."/>
            <person name="Shah S."/>
            <person name="Dougan E. K."/>
            <person name="Thang M."/>
            <person name="Chan C."/>
        </authorList>
    </citation>
    <scope>NUCLEOTIDE SEQUENCE [LARGE SCALE GENOMIC DNA]</scope>
</reference>
<evidence type="ECO:0000256" key="7">
    <source>
        <dbReference type="SAM" id="MobiDB-lite"/>
    </source>
</evidence>
<organism evidence="9 10">
    <name type="scientific">Prorocentrum cordatum</name>
    <dbReference type="NCBI Taxonomy" id="2364126"/>
    <lineage>
        <taxon>Eukaryota</taxon>
        <taxon>Sar</taxon>
        <taxon>Alveolata</taxon>
        <taxon>Dinophyceae</taxon>
        <taxon>Prorocentrales</taxon>
        <taxon>Prorocentraceae</taxon>
        <taxon>Prorocentrum</taxon>
    </lineage>
</organism>
<evidence type="ECO:0000313" key="9">
    <source>
        <dbReference type="EMBL" id="CAK0885835.1"/>
    </source>
</evidence>
<keyword evidence="5 8" id="KW-1133">Transmembrane helix</keyword>
<name>A0ABN9WK87_9DINO</name>
<keyword evidence="10" id="KW-1185">Reference proteome</keyword>
<evidence type="ECO:0000256" key="5">
    <source>
        <dbReference type="ARBA" id="ARBA00022989"/>
    </source>
</evidence>
<feature type="transmembrane region" description="Helical" evidence="8">
    <location>
        <begin position="325"/>
        <end position="343"/>
    </location>
</feature>
<keyword evidence="4 8" id="KW-0812">Transmembrane</keyword>
<evidence type="ECO:0000256" key="1">
    <source>
        <dbReference type="ARBA" id="ARBA00004651"/>
    </source>
</evidence>
<feature type="transmembrane region" description="Helical" evidence="8">
    <location>
        <begin position="774"/>
        <end position="795"/>
    </location>
</feature>
<feature type="transmembrane region" description="Helical" evidence="8">
    <location>
        <begin position="118"/>
        <end position="136"/>
    </location>
</feature>
<dbReference type="PANTHER" id="PTHR30047">
    <property type="entry name" value="HIGH-AFFINITY CHOLINE TRANSPORT PROTEIN-RELATED"/>
    <property type="match status" value="1"/>
</dbReference>
<evidence type="ECO:0000256" key="2">
    <source>
        <dbReference type="ARBA" id="ARBA00022448"/>
    </source>
</evidence>
<dbReference type="InterPro" id="IPR018093">
    <property type="entry name" value="BCCT_CS"/>
</dbReference>
<evidence type="ECO:0000256" key="8">
    <source>
        <dbReference type="SAM" id="Phobius"/>
    </source>
</evidence>
<keyword evidence="2" id="KW-0813">Transport</keyword>
<comment type="caution">
    <text evidence="9">The sequence shown here is derived from an EMBL/GenBank/DDBJ whole genome shotgun (WGS) entry which is preliminary data.</text>
</comment>
<dbReference type="EMBL" id="CAUYUJ010018722">
    <property type="protein sequence ID" value="CAK0885835.1"/>
    <property type="molecule type" value="Genomic_DNA"/>
</dbReference>
<dbReference type="PROSITE" id="PS01303">
    <property type="entry name" value="BCCT"/>
    <property type="match status" value="1"/>
</dbReference>
<gene>
    <name evidence="9" type="ORF">PCOR1329_LOCUS67330</name>
</gene>
<feature type="transmembrane region" description="Helical" evidence="8">
    <location>
        <begin position="178"/>
        <end position="196"/>
    </location>
</feature>
<feature type="transmembrane region" description="Helical" evidence="8">
    <location>
        <begin position="801"/>
        <end position="821"/>
    </location>
</feature>
<dbReference type="InterPro" id="IPR000060">
    <property type="entry name" value="BCCT_transptr"/>
</dbReference>